<keyword evidence="3" id="KW-0862">Zinc</keyword>
<evidence type="ECO:0000256" key="4">
    <source>
        <dbReference type="PROSITE-ProRule" id="PRU00047"/>
    </source>
</evidence>
<feature type="compositionally biased region" description="Polar residues" evidence="5">
    <location>
        <begin position="272"/>
        <end position="312"/>
    </location>
</feature>
<organism evidence="8 9">
    <name type="scientific">Prunus mume</name>
    <name type="common">Japanese apricot</name>
    <name type="synonym">Armeniaca mume</name>
    <dbReference type="NCBI Taxonomy" id="102107"/>
    <lineage>
        <taxon>Eukaryota</taxon>
        <taxon>Viridiplantae</taxon>
        <taxon>Streptophyta</taxon>
        <taxon>Embryophyta</taxon>
        <taxon>Tracheophyta</taxon>
        <taxon>Spermatophyta</taxon>
        <taxon>Magnoliopsida</taxon>
        <taxon>eudicotyledons</taxon>
        <taxon>Gunneridae</taxon>
        <taxon>Pentapetalae</taxon>
        <taxon>rosids</taxon>
        <taxon>fabids</taxon>
        <taxon>Rosales</taxon>
        <taxon>Rosaceae</taxon>
        <taxon>Amygdaloideae</taxon>
        <taxon>Amygdaleae</taxon>
        <taxon>Prunus</taxon>
    </lineage>
</organism>
<protein>
    <submittedName>
        <fullName evidence="9">Uncharacterized protein LOC107881085</fullName>
    </submittedName>
</protein>
<dbReference type="InterPro" id="IPR036875">
    <property type="entry name" value="Znf_CCHC_sf"/>
</dbReference>
<dbReference type="PANTHER" id="PTHR31973">
    <property type="entry name" value="POLYPROTEIN, PUTATIVE-RELATED"/>
    <property type="match status" value="1"/>
</dbReference>
<dbReference type="RefSeq" id="XP_016649636.1">
    <property type="nucleotide sequence ID" value="XM_016794150.1"/>
</dbReference>
<evidence type="ECO:0000313" key="8">
    <source>
        <dbReference type="Proteomes" id="UP000694861"/>
    </source>
</evidence>
<dbReference type="PROSITE" id="PS50966">
    <property type="entry name" value="ZF_SWIM"/>
    <property type="match status" value="1"/>
</dbReference>
<evidence type="ECO:0000259" key="6">
    <source>
        <dbReference type="PROSITE" id="PS50158"/>
    </source>
</evidence>
<feature type="compositionally biased region" description="Basic residues" evidence="5">
    <location>
        <begin position="205"/>
        <end position="214"/>
    </location>
</feature>
<dbReference type="SUPFAM" id="SSF57756">
    <property type="entry name" value="Retrovirus zinc finger-like domains"/>
    <property type="match status" value="1"/>
</dbReference>
<feature type="domain" description="CCHC-type" evidence="6">
    <location>
        <begin position="238"/>
        <end position="254"/>
    </location>
</feature>
<evidence type="ECO:0000259" key="7">
    <source>
        <dbReference type="PROSITE" id="PS50966"/>
    </source>
</evidence>
<dbReference type="InterPro" id="IPR006564">
    <property type="entry name" value="Znf_PMZ"/>
</dbReference>
<reference evidence="8" key="1">
    <citation type="journal article" date="2012" name="Nat. Commun.">
        <title>The genome of Prunus mume.</title>
        <authorList>
            <person name="Zhang Q."/>
            <person name="Chen W."/>
            <person name="Sun L."/>
            <person name="Zhao F."/>
            <person name="Huang B."/>
            <person name="Yang W."/>
            <person name="Tao Y."/>
            <person name="Wang J."/>
            <person name="Yuan Z."/>
            <person name="Fan G."/>
            <person name="Xing Z."/>
            <person name="Han C."/>
            <person name="Pan H."/>
            <person name="Zhong X."/>
            <person name="Shi W."/>
            <person name="Liang X."/>
            <person name="Du D."/>
            <person name="Sun F."/>
            <person name="Xu Z."/>
            <person name="Hao R."/>
            <person name="Lv T."/>
            <person name="Lv Y."/>
            <person name="Zheng Z."/>
            <person name="Sun M."/>
            <person name="Luo L."/>
            <person name="Cai M."/>
            <person name="Gao Y."/>
            <person name="Wang J."/>
            <person name="Yin Y."/>
            <person name="Xu X."/>
            <person name="Cheng T."/>
            <person name="Wang J."/>
        </authorList>
    </citation>
    <scope>NUCLEOTIDE SEQUENCE [LARGE SCALE GENOMIC DNA]</scope>
</reference>
<name>A0ABM1LQF9_PRUMU</name>
<feature type="domain" description="SWIM-type" evidence="7">
    <location>
        <begin position="124"/>
        <end position="156"/>
    </location>
</feature>
<keyword evidence="1" id="KW-0479">Metal-binding</keyword>
<gene>
    <name evidence="9" type="primary">LOC107881085</name>
</gene>
<dbReference type="SMART" id="SM00575">
    <property type="entry name" value="ZnF_PMZ"/>
    <property type="match status" value="1"/>
</dbReference>
<evidence type="ECO:0000256" key="1">
    <source>
        <dbReference type="ARBA" id="ARBA00022723"/>
    </source>
</evidence>
<proteinExistence type="predicted"/>
<evidence type="ECO:0000256" key="2">
    <source>
        <dbReference type="ARBA" id="ARBA00022771"/>
    </source>
</evidence>
<feature type="region of interest" description="Disordered" evidence="5">
    <location>
        <begin position="201"/>
        <end position="229"/>
    </location>
</feature>
<sequence length="327" mass="37568">MSSLQKLDDEAYKWLKKENAHYWSKSHFSEHLKYDILLNNLCEAFNSAILDSRDKPILTMLETLRMYMMLRMAKQREACDKWHGDIGPRIHTILEKNKVEKQNYITHLAGQKMYQVVHTCGVQFAVDLAKHTCTCRGWNLIEIPCGHAIACICRRHEDPVKYIHSRYKKASWKRASGPFIHPIANEELWEHTNFPPILPPMYHKQPGRPKKVRAREKDEKPVASTGSKLSRSFHVKIKCSICGEHGHNKRKCDKKGGANNINKVKRPRASRGQPSTISEQTIQPNLANTSTYQPSSSLPMESQPVSSVTTNTTRKFKLKSPTKKTKN</sequence>
<dbReference type="PROSITE" id="PS50158">
    <property type="entry name" value="ZF_CCHC"/>
    <property type="match status" value="1"/>
</dbReference>
<dbReference type="GeneID" id="107881085"/>
<feature type="compositionally biased region" description="Basic residues" evidence="5">
    <location>
        <begin position="314"/>
        <end position="327"/>
    </location>
</feature>
<reference evidence="9" key="2">
    <citation type="submission" date="2025-08" db="UniProtKB">
        <authorList>
            <consortium name="RefSeq"/>
        </authorList>
    </citation>
    <scope>IDENTIFICATION</scope>
</reference>
<evidence type="ECO:0000313" key="9">
    <source>
        <dbReference type="RefSeq" id="XP_016649636.1"/>
    </source>
</evidence>
<accession>A0ABM1LQF9</accession>
<dbReference type="Pfam" id="PF04434">
    <property type="entry name" value="SWIM"/>
    <property type="match status" value="1"/>
</dbReference>
<dbReference type="InterPro" id="IPR007527">
    <property type="entry name" value="Znf_SWIM"/>
</dbReference>
<keyword evidence="2 4" id="KW-0863">Zinc-finger</keyword>
<dbReference type="Proteomes" id="UP000694861">
    <property type="component" value="Linkage group LG5"/>
</dbReference>
<evidence type="ECO:0000256" key="3">
    <source>
        <dbReference type="ARBA" id="ARBA00022833"/>
    </source>
</evidence>
<dbReference type="PANTHER" id="PTHR31973:SF199">
    <property type="entry name" value="SWIM-TYPE DOMAIN-CONTAINING PROTEIN"/>
    <property type="match status" value="1"/>
</dbReference>
<keyword evidence="8" id="KW-1185">Reference proteome</keyword>
<feature type="region of interest" description="Disordered" evidence="5">
    <location>
        <begin position="246"/>
        <end position="327"/>
    </location>
</feature>
<dbReference type="InterPro" id="IPR001878">
    <property type="entry name" value="Znf_CCHC"/>
</dbReference>
<evidence type="ECO:0000256" key="5">
    <source>
        <dbReference type="SAM" id="MobiDB-lite"/>
    </source>
</evidence>